<name>A0A3S9PF51_STRLT</name>
<feature type="domain" description="Chaplin" evidence="10">
    <location>
        <begin position="44"/>
        <end position="84"/>
    </location>
</feature>
<dbReference type="Pfam" id="PF03777">
    <property type="entry name" value="ChpA-C"/>
    <property type="match status" value="1"/>
</dbReference>
<keyword evidence="6 7" id="KW-0034">Amyloid</keyword>
<evidence type="ECO:0000256" key="3">
    <source>
        <dbReference type="ARBA" id="ARBA00022525"/>
    </source>
</evidence>
<dbReference type="Proteomes" id="UP000267900">
    <property type="component" value="Chromosome"/>
</dbReference>
<evidence type="ECO:0000256" key="9">
    <source>
        <dbReference type="SAM" id="SignalP"/>
    </source>
</evidence>
<feature type="signal peptide" evidence="9">
    <location>
        <begin position="1"/>
        <end position="25"/>
    </location>
</feature>
<evidence type="ECO:0000256" key="5">
    <source>
        <dbReference type="ARBA" id="ARBA00022889"/>
    </source>
</evidence>
<evidence type="ECO:0000256" key="8">
    <source>
        <dbReference type="SAM" id="MobiDB-lite"/>
    </source>
</evidence>
<feature type="chain" id="PRO_5039170278" evidence="9">
    <location>
        <begin position="26"/>
        <end position="115"/>
    </location>
</feature>
<evidence type="ECO:0000256" key="6">
    <source>
        <dbReference type="ARBA" id="ARBA00023087"/>
    </source>
</evidence>
<evidence type="ECO:0000256" key="1">
    <source>
        <dbReference type="ARBA" id="ARBA00004191"/>
    </source>
</evidence>
<evidence type="ECO:0000313" key="11">
    <source>
        <dbReference type="EMBL" id="AZQ70995.1"/>
    </source>
</evidence>
<evidence type="ECO:0000256" key="7">
    <source>
        <dbReference type="PROSITE-ProRule" id="PRU01232"/>
    </source>
</evidence>
<keyword evidence="4 9" id="KW-0732">Signal</keyword>
<sequence>MNSAKKAALALAAAGVALGASVVPAAATDDGFDGALASGVAKGSPGVISGNVIQIPIQIPINLCGNTIDIVGLLNPTFGNTCINGPVGEEHHMTEEHHFSEHNSHHHGGGHHDRD</sequence>
<evidence type="ECO:0000313" key="12">
    <source>
        <dbReference type="Proteomes" id="UP000267900"/>
    </source>
</evidence>
<evidence type="ECO:0000256" key="2">
    <source>
        <dbReference type="ARBA" id="ARBA00022512"/>
    </source>
</evidence>
<keyword evidence="5" id="KW-0130">Cell adhesion</keyword>
<comment type="subcellular location">
    <subcellularLocation>
        <location evidence="1">Secreted</location>
        <location evidence="1">Cell wall</location>
    </subcellularLocation>
</comment>
<proteinExistence type="predicted"/>
<dbReference type="OrthoDB" id="3544424at2"/>
<dbReference type="InterPro" id="IPR005528">
    <property type="entry name" value="ChpA-H"/>
</dbReference>
<keyword evidence="2" id="KW-0134">Cell wall</keyword>
<gene>
    <name evidence="11" type="ORF">EKH77_07030</name>
</gene>
<evidence type="ECO:0000256" key="4">
    <source>
        <dbReference type="ARBA" id="ARBA00022729"/>
    </source>
</evidence>
<dbReference type="RefSeq" id="WP_126913554.1">
    <property type="nucleotide sequence ID" value="NZ_CP034587.1"/>
</dbReference>
<organism evidence="11 12">
    <name type="scientific">Streptomyces luteoverticillatus</name>
    <name type="common">Streptoverticillium luteoverticillatus</name>
    <dbReference type="NCBI Taxonomy" id="66425"/>
    <lineage>
        <taxon>Bacteria</taxon>
        <taxon>Bacillati</taxon>
        <taxon>Actinomycetota</taxon>
        <taxon>Actinomycetes</taxon>
        <taxon>Kitasatosporales</taxon>
        <taxon>Streptomycetaceae</taxon>
        <taxon>Streptomyces</taxon>
    </lineage>
</organism>
<protein>
    <submittedName>
        <fullName evidence="11">Chaplin</fullName>
    </submittedName>
</protein>
<keyword evidence="3" id="KW-0964">Secreted</keyword>
<evidence type="ECO:0000259" key="10">
    <source>
        <dbReference type="PROSITE" id="PS51884"/>
    </source>
</evidence>
<dbReference type="EMBL" id="CP034587">
    <property type="protein sequence ID" value="AZQ70995.1"/>
    <property type="molecule type" value="Genomic_DNA"/>
</dbReference>
<accession>A0A3S9PF51</accession>
<dbReference type="GO" id="GO:0007155">
    <property type="term" value="P:cell adhesion"/>
    <property type="evidence" value="ECO:0007669"/>
    <property type="project" value="UniProtKB-KW"/>
</dbReference>
<feature type="region of interest" description="Disordered" evidence="8">
    <location>
        <begin position="95"/>
        <end position="115"/>
    </location>
</feature>
<keyword evidence="12" id="KW-1185">Reference proteome</keyword>
<dbReference type="PROSITE" id="PS51884">
    <property type="entry name" value="CHAPLIN"/>
    <property type="match status" value="1"/>
</dbReference>
<dbReference type="AlphaFoldDB" id="A0A3S9PF51"/>
<reference evidence="11 12" key="1">
    <citation type="submission" date="2018-12" db="EMBL/GenBank/DDBJ databases">
        <title>The whole draft genome of Streptomyce luteoverticillatus CGMCC 15060.</title>
        <authorList>
            <person name="Feng Z."/>
            <person name="Chen G."/>
            <person name="Zhang J."/>
            <person name="Zhu H."/>
            <person name="Yu X."/>
            <person name="Zhang W."/>
            <person name="Zhang X."/>
        </authorList>
    </citation>
    <scope>NUCLEOTIDE SEQUENCE [LARGE SCALE GENOMIC DNA]</scope>
    <source>
        <strain evidence="11 12">CGMCC 15060</strain>
    </source>
</reference>